<dbReference type="STRING" id="29730.A0A0D2UJM8"/>
<accession>A0A0D2UJM8</accession>
<evidence type="ECO:0000256" key="2">
    <source>
        <dbReference type="SAM" id="Phobius"/>
    </source>
</evidence>
<keyword evidence="2" id="KW-1133">Transmembrane helix</keyword>
<organism evidence="3 4">
    <name type="scientific">Gossypium raimondii</name>
    <name type="common">Peruvian cotton</name>
    <name type="synonym">Gossypium klotzschianum subsp. raimondii</name>
    <dbReference type="NCBI Taxonomy" id="29730"/>
    <lineage>
        <taxon>Eukaryota</taxon>
        <taxon>Viridiplantae</taxon>
        <taxon>Streptophyta</taxon>
        <taxon>Embryophyta</taxon>
        <taxon>Tracheophyta</taxon>
        <taxon>Spermatophyta</taxon>
        <taxon>Magnoliopsida</taxon>
        <taxon>eudicotyledons</taxon>
        <taxon>Gunneridae</taxon>
        <taxon>Pentapetalae</taxon>
        <taxon>rosids</taxon>
        <taxon>malvids</taxon>
        <taxon>Malvales</taxon>
        <taxon>Malvaceae</taxon>
        <taxon>Malvoideae</taxon>
        <taxon>Gossypium</taxon>
    </lineage>
</organism>
<dbReference type="OMA" id="FSIFWVH"/>
<dbReference type="GO" id="GO:0006260">
    <property type="term" value="P:DNA replication"/>
    <property type="evidence" value="ECO:0007669"/>
    <property type="project" value="InterPro"/>
</dbReference>
<sequence length="210" mass="24187">MDFNTAKEEEFGFSGNYFLANEMGSSGKKSARKLSDINVVDEQSLTPNGQSVFRILAEYQLSHPNDEGMAIDNLYSIPRERFLVSSQQHELPCKDGLRPSKNRKEKERQAMENSSSSSELQKLIEAIKISEVVKGRAELIAKLADLHLFEQFDVKSLAESLILSTLLLFSYNVFFSIFWVHNFVFLFLKYVNFSRNIYSKDEEFWEGLKD</sequence>
<keyword evidence="2" id="KW-0472">Membrane</keyword>
<keyword evidence="2" id="KW-0812">Transmembrane</keyword>
<reference evidence="3 4" key="1">
    <citation type="journal article" date="2012" name="Nature">
        <title>Repeated polyploidization of Gossypium genomes and the evolution of spinnable cotton fibres.</title>
        <authorList>
            <person name="Paterson A.H."/>
            <person name="Wendel J.F."/>
            <person name="Gundlach H."/>
            <person name="Guo H."/>
            <person name="Jenkins J."/>
            <person name="Jin D."/>
            <person name="Llewellyn D."/>
            <person name="Showmaker K.C."/>
            <person name="Shu S."/>
            <person name="Udall J."/>
            <person name="Yoo M.J."/>
            <person name="Byers R."/>
            <person name="Chen W."/>
            <person name="Doron-Faigenboim A."/>
            <person name="Duke M.V."/>
            <person name="Gong L."/>
            <person name="Grimwood J."/>
            <person name="Grover C."/>
            <person name="Grupp K."/>
            <person name="Hu G."/>
            <person name="Lee T.H."/>
            <person name="Li J."/>
            <person name="Lin L."/>
            <person name="Liu T."/>
            <person name="Marler B.S."/>
            <person name="Page J.T."/>
            <person name="Roberts A.W."/>
            <person name="Romanel E."/>
            <person name="Sanders W.S."/>
            <person name="Szadkowski E."/>
            <person name="Tan X."/>
            <person name="Tang H."/>
            <person name="Xu C."/>
            <person name="Wang J."/>
            <person name="Wang Z."/>
            <person name="Zhang D."/>
            <person name="Zhang L."/>
            <person name="Ashrafi H."/>
            <person name="Bedon F."/>
            <person name="Bowers J.E."/>
            <person name="Brubaker C.L."/>
            <person name="Chee P.W."/>
            <person name="Das S."/>
            <person name="Gingle A.R."/>
            <person name="Haigler C.H."/>
            <person name="Harker D."/>
            <person name="Hoffmann L.V."/>
            <person name="Hovav R."/>
            <person name="Jones D.C."/>
            <person name="Lemke C."/>
            <person name="Mansoor S."/>
            <person name="ur Rahman M."/>
            <person name="Rainville L.N."/>
            <person name="Rambani A."/>
            <person name="Reddy U.K."/>
            <person name="Rong J.K."/>
            <person name="Saranga Y."/>
            <person name="Scheffler B.E."/>
            <person name="Scheffler J.A."/>
            <person name="Stelly D.M."/>
            <person name="Triplett B.A."/>
            <person name="Van Deynze A."/>
            <person name="Vaslin M.F."/>
            <person name="Waghmare V.N."/>
            <person name="Walford S.A."/>
            <person name="Wright R.J."/>
            <person name="Zaki E.A."/>
            <person name="Zhang T."/>
            <person name="Dennis E.S."/>
            <person name="Mayer K.F."/>
            <person name="Peterson D.G."/>
            <person name="Rokhsar D.S."/>
            <person name="Wang X."/>
            <person name="Schmutz J."/>
        </authorList>
    </citation>
    <scope>NUCLEOTIDE SEQUENCE [LARGE SCALE GENOMIC DNA]</scope>
</reference>
<protein>
    <submittedName>
        <fullName evidence="3">Uncharacterized protein</fullName>
    </submittedName>
</protein>
<keyword evidence="4" id="KW-1185">Reference proteome</keyword>
<dbReference type="PANTHER" id="PTHR14052:SF0">
    <property type="entry name" value="ORIGIN RECOGNITION COMPLEX SUBUNIT 2"/>
    <property type="match status" value="1"/>
</dbReference>
<feature type="region of interest" description="Disordered" evidence="1">
    <location>
        <begin position="92"/>
        <end position="116"/>
    </location>
</feature>
<dbReference type="GO" id="GO:0005664">
    <property type="term" value="C:nuclear origin of replication recognition complex"/>
    <property type="evidence" value="ECO:0007669"/>
    <property type="project" value="TreeGrafter"/>
</dbReference>
<dbReference type="Proteomes" id="UP000032304">
    <property type="component" value="Chromosome 11"/>
</dbReference>
<evidence type="ECO:0000313" key="4">
    <source>
        <dbReference type="Proteomes" id="UP000032304"/>
    </source>
</evidence>
<dbReference type="AlphaFoldDB" id="A0A0D2UJM8"/>
<dbReference type="InterPro" id="IPR007220">
    <property type="entry name" value="ORC2"/>
</dbReference>
<dbReference type="EMBL" id="CM001750">
    <property type="protein sequence ID" value="KJB68894.1"/>
    <property type="molecule type" value="Genomic_DNA"/>
</dbReference>
<name>A0A0D2UJM8_GOSRA</name>
<dbReference type="eggNOG" id="KOG2928">
    <property type="taxonomic scope" value="Eukaryota"/>
</dbReference>
<evidence type="ECO:0000256" key="1">
    <source>
        <dbReference type="SAM" id="MobiDB-lite"/>
    </source>
</evidence>
<dbReference type="GO" id="GO:0003688">
    <property type="term" value="F:DNA replication origin binding"/>
    <property type="evidence" value="ECO:0007669"/>
    <property type="project" value="TreeGrafter"/>
</dbReference>
<evidence type="ECO:0000313" key="3">
    <source>
        <dbReference type="EMBL" id="KJB68894.1"/>
    </source>
</evidence>
<dbReference type="PANTHER" id="PTHR14052">
    <property type="entry name" value="ORIGIN RECOGNITION COMPLEX SUBUNIT 2"/>
    <property type="match status" value="1"/>
</dbReference>
<gene>
    <name evidence="3" type="ORF">B456_011G153000</name>
</gene>
<feature type="compositionally biased region" description="Basic and acidic residues" evidence="1">
    <location>
        <begin position="92"/>
        <end position="110"/>
    </location>
</feature>
<feature type="transmembrane region" description="Helical" evidence="2">
    <location>
        <begin position="161"/>
        <end position="188"/>
    </location>
</feature>
<proteinExistence type="predicted"/>
<dbReference type="Gramene" id="KJB68894">
    <property type="protein sequence ID" value="KJB68894"/>
    <property type="gene ID" value="B456_011G153000"/>
</dbReference>